<dbReference type="Gene3D" id="3.30.40.10">
    <property type="entry name" value="Zinc/RING finger domain, C3HC4 (zinc finger)"/>
    <property type="match status" value="1"/>
</dbReference>
<evidence type="ECO:0000313" key="6">
    <source>
        <dbReference type="EMBL" id="EEC20078.1"/>
    </source>
</evidence>
<dbReference type="AlphaFoldDB" id="B7QMK6"/>
<name>B7QMK6_IXOSC</name>
<reference evidence="6 8" key="1">
    <citation type="submission" date="2008-03" db="EMBL/GenBank/DDBJ databases">
        <title>Annotation of Ixodes scapularis.</title>
        <authorList>
            <consortium name="Ixodes scapularis Genome Project Consortium"/>
            <person name="Caler E."/>
            <person name="Hannick L.I."/>
            <person name="Bidwell S."/>
            <person name="Joardar V."/>
            <person name="Thiagarajan M."/>
            <person name="Amedeo P."/>
            <person name="Galinsky K.J."/>
            <person name="Schobel S."/>
            <person name="Inman J."/>
            <person name="Hostetler J."/>
            <person name="Miller J."/>
            <person name="Hammond M."/>
            <person name="Megy K."/>
            <person name="Lawson D."/>
            <person name="Kodira C."/>
            <person name="Sutton G."/>
            <person name="Meyer J."/>
            <person name="Hill C.A."/>
            <person name="Birren B."/>
            <person name="Nene V."/>
            <person name="Collins F."/>
            <person name="Alarcon-Chaidez F."/>
            <person name="Wikel S."/>
            <person name="Strausberg R."/>
        </authorList>
    </citation>
    <scope>NUCLEOTIDE SEQUENCE [LARGE SCALE GENOMIC DNA]</scope>
    <source>
        <strain evidence="8">Wikel</strain>
        <strain evidence="6">Wikel colony</strain>
    </source>
</reference>
<dbReference type="InterPro" id="IPR013083">
    <property type="entry name" value="Znf_RING/FYVE/PHD"/>
</dbReference>
<dbReference type="GO" id="GO:0008270">
    <property type="term" value="F:zinc ion binding"/>
    <property type="evidence" value="ECO:0007669"/>
    <property type="project" value="UniProtKB-KW"/>
</dbReference>
<evidence type="ECO:0000256" key="2">
    <source>
        <dbReference type="ARBA" id="ARBA00022771"/>
    </source>
</evidence>
<evidence type="ECO:0000256" key="1">
    <source>
        <dbReference type="ARBA" id="ARBA00022723"/>
    </source>
</evidence>
<dbReference type="STRING" id="6945.B7QMK6"/>
<dbReference type="Proteomes" id="UP000001555">
    <property type="component" value="Unassembled WGS sequence"/>
</dbReference>
<dbReference type="Pfam" id="PF00097">
    <property type="entry name" value="zf-C3HC4"/>
    <property type="match status" value="1"/>
</dbReference>
<dbReference type="EMBL" id="ABJB010995631">
    <property type="status" value="NOT_ANNOTATED_CDS"/>
    <property type="molecule type" value="Genomic_DNA"/>
</dbReference>
<dbReference type="InterPro" id="IPR008974">
    <property type="entry name" value="TRAF-like"/>
</dbReference>
<reference evidence="7" key="2">
    <citation type="submission" date="2020-05" db="UniProtKB">
        <authorList>
            <consortium name="EnsemblMetazoa"/>
        </authorList>
    </citation>
    <scope>IDENTIFICATION</scope>
    <source>
        <strain evidence="7">wikel</strain>
    </source>
</reference>
<dbReference type="SUPFAM" id="SSF57850">
    <property type="entry name" value="RING/U-box"/>
    <property type="match status" value="1"/>
</dbReference>
<dbReference type="PROSITE" id="PS50089">
    <property type="entry name" value="ZF_RING_2"/>
    <property type="match status" value="1"/>
</dbReference>
<feature type="domain" description="RING-type" evidence="5">
    <location>
        <begin position="43"/>
        <end position="80"/>
    </location>
</feature>
<keyword evidence="2 4" id="KW-0863">Zinc-finger</keyword>
<dbReference type="GO" id="GO:0005164">
    <property type="term" value="F:tumor necrosis factor receptor binding"/>
    <property type="evidence" value="ECO:0000318"/>
    <property type="project" value="GO_Central"/>
</dbReference>
<accession>B7QMK6</accession>
<dbReference type="HOGENOM" id="CLU_053933_0_0_1"/>
<dbReference type="GO" id="GO:0033209">
    <property type="term" value="P:tumor necrosis factor-mediated signaling pathway"/>
    <property type="evidence" value="ECO:0000318"/>
    <property type="project" value="GO_Central"/>
</dbReference>
<dbReference type="InParanoid" id="B7QMK6"/>
<dbReference type="VEuPathDB" id="VectorBase:ISCI015272"/>
<gene>
    <name evidence="6" type="ORF">IscW_ISCW015272</name>
</gene>
<dbReference type="SUPFAM" id="SSF49599">
    <property type="entry name" value="TRAF domain-like"/>
    <property type="match status" value="2"/>
</dbReference>
<dbReference type="EnsemblMetazoa" id="ISCW015272-RA">
    <property type="protein sequence ID" value="ISCW015272-PA"/>
    <property type="gene ID" value="ISCW015272"/>
</dbReference>
<keyword evidence="3" id="KW-0862">Zinc</keyword>
<evidence type="ECO:0000313" key="7">
    <source>
        <dbReference type="EnsemblMetazoa" id="ISCW015272-PA"/>
    </source>
</evidence>
<dbReference type="InterPro" id="IPR049342">
    <property type="entry name" value="TRAF1-6_MATH_dom"/>
</dbReference>
<dbReference type="InterPro" id="IPR001841">
    <property type="entry name" value="Znf_RING"/>
</dbReference>
<protein>
    <recommendedName>
        <fullName evidence="5">RING-type domain-containing protein</fullName>
    </recommendedName>
</protein>
<evidence type="ECO:0000313" key="8">
    <source>
        <dbReference type="Proteomes" id="UP000001555"/>
    </source>
</evidence>
<dbReference type="PaxDb" id="6945-B7QMK6"/>
<sequence length="390" mass="44366">MNRRQQLSHDINTMVTTRLSGIVGVLDWRDLEFMEAIPSWWTCKLCGAISRYTLLLPCSHEFCEVCNDQITAKGQRCPLDGCEYTVKDVKRLVVNPVQLGERVARCVNFSRGCNFQGPVRKVKQHFQDGCSFNTVTCVKCKREVLHKEYLEHFLSYCPGYITPTVNPTSEDSNGSVQKAELATLQISDSRTDAQDDVNSLLERIATFTERVKVLEDTLSRKICETLPTRRRSSTHLMVQGRSTIKSASCCIGGFYCRETNVSTSHTTKGYSQSVMVAGYTLKVSSDFQFEDNCTWLSLSLVICEGPFDSFVSWPFRKNCAVVLVHPIDSRKNVRRPVSTELVDNRCYRWFRKPKPGQDNEEFGHQLFDSKEVEFMGFVVNDSICVSIEVE</sequence>
<evidence type="ECO:0000256" key="4">
    <source>
        <dbReference type="PROSITE-ProRule" id="PRU00175"/>
    </source>
</evidence>
<dbReference type="OrthoDB" id="6475477at2759"/>
<dbReference type="EMBL" id="DS971946">
    <property type="protein sequence ID" value="EEC20078.1"/>
    <property type="molecule type" value="Genomic_DNA"/>
</dbReference>
<keyword evidence="8" id="KW-1185">Reference proteome</keyword>
<dbReference type="GO" id="GO:0035591">
    <property type="term" value="F:signaling adaptor activity"/>
    <property type="evidence" value="ECO:0000318"/>
    <property type="project" value="GO_Central"/>
</dbReference>
<dbReference type="VEuPathDB" id="VectorBase:ISCW015272"/>
<dbReference type="Pfam" id="PF21355">
    <property type="entry name" value="TRAF-mep_MATH"/>
    <property type="match status" value="1"/>
</dbReference>
<dbReference type="GO" id="GO:0043122">
    <property type="term" value="P:regulation of canonical NF-kappaB signal transduction"/>
    <property type="evidence" value="ECO:0000318"/>
    <property type="project" value="GO_Central"/>
</dbReference>
<dbReference type="PANTHER" id="PTHR10131:SF138">
    <property type="entry name" value="RE66324P"/>
    <property type="match status" value="1"/>
</dbReference>
<proteinExistence type="predicted"/>
<dbReference type="InterPro" id="IPR018957">
    <property type="entry name" value="Znf_C3HC4_RING-type"/>
</dbReference>
<dbReference type="VEuPathDB" id="VectorBase:ISCP_034835"/>
<organism>
    <name type="scientific">Ixodes scapularis</name>
    <name type="common">Black-legged tick</name>
    <name type="synonym">Deer tick</name>
    <dbReference type="NCBI Taxonomy" id="6945"/>
    <lineage>
        <taxon>Eukaryota</taxon>
        <taxon>Metazoa</taxon>
        <taxon>Ecdysozoa</taxon>
        <taxon>Arthropoda</taxon>
        <taxon>Chelicerata</taxon>
        <taxon>Arachnida</taxon>
        <taxon>Acari</taxon>
        <taxon>Parasitiformes</taxon>
        <taxon>Ixodida</taxon>
        <taxon>Ixodoidea</taxon>
        <taxon>Ixodidae</taxon>
        <taxon>Ixodinae</taxon>
        <taxon>Ixodes</taxon>
    </lineage>
</organism>
<evidence type="ECO:0000259" key="5">
    <source>
        <dbReference type="PROSITE" id="PS50089"/>
    </source>
</evidence>
<dbReference type="Gene3D" id="2.60.210.10">
    <property type="entry name" value="Apoptosis, Tumor Necrosis Factor Receptor Associated Protein 2, Chain A"/>
    <property type="match status" value="1"/>
</dbReference>
<dbReference type="PANTHER" id="PTHR10131">
    <property type="entry name" value="TNF RECEPTOR ASSOCIATED FACTOR"/>
    <property type="match status" value="1"/>
</dbReference>
<evidence type="ECO:0000256" key="3">
    <source>
        <dbReference type="ARBA" id="ARBA00022833"/>
    </source>
</evidence>
<dbReference type="SMART" id="SM00184">
    <property type="entry name" value="RING"/>
    <property type="match status" value="1"/>
</dbReference>
<keyword evidence="1" id="KW-0479">Metal-binding</keyword>
<dbReference type="FunFam" id="3.30.40.10:FF:001256">
    <property type="entry name" value="Dynein light chain, putative"/>
    <property type="match status" value="1"/>
</dbReference>
<dbReference type="GO" id="GO:0005737">
    <property type="term" value="C:cytoplasm"/>
    <property type="evidence" value="ECO:0000318"/>
    <property type="project" value="GO_Central"/>
</dbReference>